<protein>
    <submittedName>
        <fullName evidence="3">AAA family ATPase</fullName>
    </submittedName>
</protein>
<feature type="coiled-coil region" evidence="1">
    <location>
        <begin position="407"/>
        <end position="434"/>
    </location>
</feature>
<keyword evidence="1" id="KW-0175">Coiled coil</keyword>
<proteinExistence type="predicted"/>
<accession>A0AAJ2MPF1</accession>
<dbReference type="RefSeq" id="WP_311795999.1">
    <property type="nucleotide sequence ID" value="NZ_JARPXT010000012.1"/>
</dbReference>
<dbReference type="GO" id="GO:0006302">
    <property type="term" value="P:double-strand break repair"/>
    <property type="evidence" value="ECO:0007669"/>
    <property type="project" value="TreeGrafter"/>
</dbReference>
<evidence type="ECO:0000313" key="4">
    <source>
        <dbReference type="Proteomes" id="UP001257962"/>
    </source>
</evidence>
<dbReference type="PANTHER" id="PTHR32182:SF0">
    <property type="entry name" value="DNA REPLICATION AND REPAIR PROTEIN RECF"/>
    <property type="match status" value="1"/>
</dbReference>
<dbReference type="InterPro" id="IPR026866">
    <property type="entry name" value="CR006_AAA"/>
</dbReference>
<gene>
    <name evidence="3" type="ORF">P7D34_11050</name>
</gene>
<organism evidence="3 4">
    <name type="scientific">Lactococcus petauri</name>
    <dbReference type="NCBI Taxonomy" id="1940789"/>
    <lineage>
        <taxon>Bacteria</taxon>
        <taxon>Bacillati</taxon>
        <taxon>Bacillota</taxon>
        <taxon>Bacilli</taxon>
        <taxon>Lactobacillales</taxon>
        <taxon>Streptococcaceae</taxon>
        <taxon>Lactococcus</taxon>
    </lineage>
</organism>
<reference evidence="3" key="1">
    <citation type="submission" date="2023-03" db="EMBL/GenBank/DDBJ databases">
        <authorList>
            <person name="Shen W."/>
            <person name="Cai J."/>
        </authorList>
    </citation>
    <scope>NUCLEOTIDE SEQUENCE</scope>
    <source>
        <strain evidence="3">Y3</strain>
    </source>
</reference>
<evidence type="ECO:0000256" key="1">
    <source>
        <dbReference type="SAM" id="Coils"/>
    </source>
</evidence>
<name>A0AAJ2MPF1_9LACT</name>
<evidence type="ECO:0000259" key="2">
    <source>
        <dbReference type="Pfam" id="PF13166"/>
    </source>
</evidence>
<dbReference type="Pfam" id="PF13166">
    <property type="entry name" value="AAA_13"/>
    <property type="match status" value="1"/>
</dbReference>
<dbReference type="Gene3D" id="3.40.50.300">
    <property type="entry name" value="P-loop containing nucleotide triphosphate hydrolases"/>
    <property type="match status" value="1"/>
</dbReference>
<sequence length="724" mass="84679">MINTINLSNYSFAFLNPELTDLKRKNFIYGKNGTGKSSLVKAIKEQYSDDYDIRIFDGWRGIIKQNNYLDAIALGEINVDKQTEIDEIDNKIKEIEKEIIEPQDNTENLKKKQIKIYNSYDRQNKKIETFYTSSASTITSKLSLGRSYDKRNFKRDIDRANMLSNQDLNRLTETIKAEKISISSKKSFPTIDLEKYLMATNEILQTVVLPSGIINELTNNLDKQNFAKQGMKLHSRETDNEPCSFCGSIISKERWDQLDRYFSDEVEKLDRRVSDGLENIKTCIDLINNISMIEEKQFYPEYKDSLQDLNVEILELKSIYNQSLNILKKALEEKQGKTIIKVEKVKLELPQTTFFNIQKKYNTLYERNAKYSDNLNREQVSAKEKIRLHEVKLFLTEFNYTGEIFTLKELEAENQVLMDQISSLKNEKTTLLQDRKMLIADMTKELSAANRINEFLRGLGSQSFSLDYVDTDDEQKGQYRLLDTNGAERSVHTLSDGEKNILSFLWFMDSIEEIPGEGETAKEKIVIFDDPMNSNDDSCQYLMMGIIQKFYRQENHPQLFLMTHNNHFYLQVTPNTKKYPTGTKNPEQRYIKFLKTEKKTSIHTISNDSENLKTLYDELWEELKYAYNQNKVTFMWNNMRRILETYNRFNFRNSSPADIENEFDDSVDKVLAIALIKSLNVNSHVGYETDTDISGKTRDELKNIFSYIFDKLNAAKHFTCYWPN</sequence>
<dbReference type="AlphaFoldDB" id="A0AAJ2MPF1"/>
<dbReference type="InterPro" id="IPR027417">
    <property type="entry name" value="P-loop_NTPase"/>
</dbReference>
<comment type="caution">
    <text evidence="3">The sequence shown here is derived from an EMBL/GenBank/DDBJ whole genome shotgun (WGS) entry which is preliminary data.</text>
</comment>
<dbReference type="GO" id="GO:0000731">
    <property type="term" value="P:DNA synthesis involved in DNA repair"/>
    <property type="evidence" value="ECO:0007669"/>
    <property type="project" value="TreeGrafter"/>
</dbReference>
<feature type="domain" description="Protein CR006 P-loop" evidence="2">
    <location>
        <begin position="12"/>
        <end position="710"/>
    </location>
</feature>
<evidence type="ECO:0000313" key="3">
    <source>
        <dbReference type="EMBL" id="MDT2667740.1"/>
    </source>
</evidence>
<dbReference type="SUPFAM" id="SSF52540">
    <property type="entry name" value="P-loop containing nucleoside triphosphate hydrolases"/>
    <property type="match status" value="1"/>
</dbReference>
<dbReference type="EMBL" id="JARPYC010000017">
    <property type="protein sequence ID" value="MDT2667740.1"/>
    <property type="molecule type" value="Genomic_DNA"/>
</dbReference>
<dbReference type="PANTHER" id="PTHR32182">
    <property type="entry name" value="DNA REPLICATION AND REPAIR PROTEIN RECF"/>
    <property type="match status" value="1"/>
</dbReference>
<dbReference type="Proteomes" id="UP001257962">
    <property type="component" value="Unassembled WGS sequence"/>
</dbReference>